<evidence type="ECO:0000256" key="1">
    <source>
        <dbReference type="ARBA" id="ARBA00004128"/>
    </source>
</evidence>
<dbReference type="InterPro" id="IPR017871">
    <property type="entry name" value="ABC_transporter-like_CS"/>
</dbReference>
<evidence type="ECO:0000313" key="18">
    <source>
        <dbReference type="Proteomes" id="UP000777438"/>
    </source>
</evidence>
<dbReference type="Gene3D" id="1.20.1560.10">
    <property type="entry name" value="ABC transporter type 1, transmembrane domain"/>
    <property type="match status" value="2"/>
</dbReference>
<evidence type="ECO:0000256" key="4">
    <source>
        <dbReference type="ARBA" id="ARBA00022553"/>
    </source>
</evidence>
<dbReference type="FunFam" id="1.20.1560.10:FF:000020">
    <property type="entry name" value="ABC metal ion transporter"/>
    <property type="match status" value="1"/>
</dbReference>
<dbReference type="InterPro" id="IPR056227">
    <property type="entry name" value="TMD0_ABC"/>
</dbReference>
<name>A0A9P9AQ19_9HYPO</name>
<evidence type="ECO:0000256" key="13">
    <source>
        <dbReference type="SAM" id="MobiDB-lite"/>
    </source>
</evidence>
<keyword evidence="10" id="KW-1278">Translocase</keyword>
<feature type="transmembrane region" description="Helical" evidence="14">
    <location>
        <begin position="356"/>
        <end position="376"/>
    </location>
</feature>
<evidence type="ECO:0000256" key="3">
    <source>
        <dbReference type="ARBA" id="ARBA00022448"/>
    </source>
</evidence>
<dbReference type="PANTHER" id="PTHR24223:SF443">
    <property type="entry name" value="MULTIDRUG-RESISTANCE LIKE PROTEIN 1, ISOFORM I"/>
    <property type="match status" value="1"/>
</dbReference>
<keyword evidence="4" id="KW-0597">Phosphoprotein</keyword>
<keyword evidence="8" id="KW-0547">Nucleotide-binding</keyword>
<dbReference type="FunFam" id="3.40.50.300:FF:000450">
    <property type="entry name" value="ABC transporter C family member 2"/>
    <property type="match status" value="1"/>
</dbReference>
<dbReference type="CDD" id="cd18603">
    <property type="entry name" value="ABC_6TM_MRP1_2_3_6_D2_like"/>
    <property type="match status" value="1"/>
</dbReference>
<dbReference type="Gene3D" id="3.40.50.300">
    <property type="entry name" value="P-loop containing nucleotide triphosphate hydrolases"/>
    <property type="match status" value="2"/>
</dbReference>
<dbReference type="GO" id="GO:0016887">
    <property type="term" value="F:ATP hydrolysis activity"/>
    <property type="evidence" value="ECO:0007669"/>
    <property type="project" value="InterPro"/>
</dbReference>
<dbReference type="CDD" id="cd03250">
    <property type="entry name" value="ABCC_MRP_domain1"/>
    <property type="match status" value="1"/>
</dbReference>
<dbReference type="CDD" id="cd03244">
    <property type="entry name" value="ABCC_MRP_domain2"/>
    <property type="match status" value="1"/>
</dbReference>
<dbReference type="OrthoDB" id="6500128at2759"/>
<protein>
    <submittedName>
        <fullName evidence="17">P-loop containing nucleoside triphosphate hydrolase protein</fullName>
    </submittedName>
</protein>
<dbReference type="GO" id="GO:0005524">
    <property type="term" value="F:ATP binding"/>
    <property type="evidence" value="ECO:0007669"/>
    <property type="project" value="UniProtKB-KW"/>
</dbReference>
<keyword evidence="5" id="KW-0926">Vacuole</keyword>
<feature type="compositionally biased region" description="Low complexity" evidence="13">
    <location>
        <begin position="865"/>
        <end position="885"/>
    </location>
</feature>
<reference evidence="17 18" key="1">
    <citation type="journal article" date="2021" name="Nat. Commun.">
        <title>Genetic determinants of endophytism in the Arabidopsis root mycobiome.</title>
        <authorList>
            <person name="Mesny F."/>
            <person name="Miyauchi S."/>
            <person name="Thiergart T."/>
            <person name="Pickel B."/>
            <person name="Atanasova L."/>
            <person name="Karlsson M."/>
            <person name="Huettel B."/>
            <person name="Barry K.W."/>
            <person name="Haridas S."/>
            <person name="Chen C."/>
            <person name="Bauer D."/>
            <person name="Andreopoulos W."/>
            <person name="Pangilinan J."/>
            <person name="LaButti K."/>
            <person name="Riley R."/>
            <person name="Lipzen A."/>
            <person name="Clum A."/>
            <person name="Drula E."/>
            <person name="Henrissat B."/>
            <person name="Kohler A."/>
            <person name="Grigoriev I.V."/>
            <person name="Martin F.M."/>
            <person name="Hacquard S."/>
        </authorList>
    </citation>
    <scope>NUCLEOTIDE SEQUENCE [LARGE SCALE GENOMIC DNA]</scope>
    <source>
        <strain evidence="17 18">MPI-CAGE-CH-0241</strain>
    </source>
</reference>
<evidence type="ECO:0000256" key="2">
    <source>
        <dbReference type="ARBA" id="ARBA00009726"/>
    </source>
</evidence>
<dbReference type="FunFam" id="3.40.50.300:FF:000565">
    <property type="entry name" value="ABC bile acid transporter"/>
    <property type="match status" value="1"/>
</dbReference>
<comment type="subcellular location">
    <subcellularLocation>
        <location evidence="1">Vacuole membrane</location>
        <topology evidence="1">Multi-pass membrane protein</topology>
    </subcellularLocation>
</comment>
<feature type="transmembrane region" description="Helical" evidence="14">
    <location>
        <begin position="455"/>
        <end position="478"/>
    </location>
</feature>
<evidence type="ECO:0000256" key="5">
    <source>
        <dbReference type="ARBA" id="ARBA00022554"/>
    </source>
</evidence>
<evidence type="ECO:0000256" key="14">
    <source>
        <dbReference type="SAM" id="Phobius"/>
    </source>
</evidence>
<feature type="domain" description="ABC transmembrane type-1" evidence="16">
    <location>
        <begin position="313"/>
        <end position="599"/>
    </location>
</feature>
<accession>A0A9P9AQ19</accession>
<feature type="region of interest" description="Disordered" evidence="13">
    <location>
        <begin position="862"/>
        <end position="906"/>
    </location>
</feature>
<feature type="domain" description="ABC transporter" evidence="15">
    <location>
        <begin position="1305"/>
        <end position="1541"/>
    </location>
</feature>
<dbReference type="SMART" id="SM00382">
    <property type="entry name" value="AAA"/>
    <property type="match status" value="2"/>
</dbReference>
<dbReference type="Pfam" id="PF00005">
    <property type="entry name" value="ABC_tran"/>
    <property type="match status" value="2"/>
</dbReference>
<evidence type="ECO:0000313" key="17">
    <source>
        <dbReference type="EMBL" id="KAH6890515.1"/>
    </source>
</evidence>
<dbReference type="EMBL" id="JAGPYM010000009">
    <property type="protein sequence ID" value="KAH6890515.1"/>
    <property type="molecule type" value="Genomic_DNA"/>
</dbReference>
<dbReference type="InterPro" id="IPR011527">
    <property type="entry name" value="ABC1_TM_dom"/>
</dbReference>
<keyword evidence="3" id="KW-0813">Transport</keyword>
<feature type="transmembrane region" description="Helical" evidence="14">
    <location>
        <begin position="980"/>
        <end position="1004"/>
    </location>
</feature>
<comment type="caution">
    <text evidence="17">The sequence shown here is derived from an EMBL/GenBank/DDBJ whole genome shotgun (WGS) entry which is preliminary data.</text>
</comment>
<feature type="transmembrane region" description="Helical" evidence="14">
    <location>
        <begin position="572"/>
        <end position="598"/>
    </location>
</feature>
<dbReference type="Proteomes" id="UP000777438">
    <property type="component" value="Unassembled WGS sequence"/>
</dbReference>
<feature type="compositionally biased region" description="Basic and acidic residues" evidence="13">
    <location>
        <begin position="894"/>
        <end position="906"/>
    </location>
</feature>
<dbReference type="CDD" id="cd18595">
    <property type="entry name" value="ABC_6TM_MRP1_2_3_6_D1_like"/>
    <property type="match status" value="1"/>
</dbReference>
<dbReference type="GO" id="GO:0140359">
    <property type="term" value="F:ABC-type transporter activity"/>
    <property type="evidence" value="ECO:0007669"/>
    <property type="project" value="InterPro"/>
</dbReference>
<keyword evidence="9" id="KW-0067">ATP-binding</keyword>
<keyword evidence="6 14" id="KW-0812">Transmembrane</keyword>
<dbReference type="SUPFAM" id="SSF52540">
    <property type="entry name" value="P-loop containing nucleoside triphosphate hydrolases"/>
    <property type="match status" value="2"/>
</dbReference>
<dbReference type="Pfam" id="PF00664">
    <property type="entry name" value="ABC_membrane"/>
    <property type="match status" value="2"/>
</dbReference>
<evidence type="ECO:0000256" key="7">
    <source>
        <dbReference type="ARBA" id="ARBA00022737"/>
    </source>
</evidence>
<evidence type="ECO:0000256" key="12">
    <source>
        <dbReference type="ARBA" id="ARBA00023136"/>
    </source>
</evidence>
<comment type="similarity">
    <text evidence="2">Belongs to the ABC transporter superfamily. ABCC family. Conjugate transporter (TC 3.A.1.208) subfamily.</text>
</comment>
<feature type="domain" description="ABC transporter" evidence="15">
    <location>
        <begin position="637"/>
        <end position="860"/>
    </location>
</feature>
<feature type="transmembrane region" description="Helical" evidence="14">
    <location>
        <begin position="196"/>
        <end position="216"/>
    </location>
</feature>
<evidence type="ECO:0000256" key="6">
    <source>
        <dbReference type="ARBA" id="ARBA00022692"/>
    </source>
</evidence>
<keyword evidence="12 14" id="KW-0472">Membrane</keyword>
<dbReference type="PROSITE" id="PS50929">
    <property type="entry name" value="ABC_TM1F"/>
    <property type="match status" value="2"/>
</dbReference>
<dbReference type="SUPFAM" id="SSF90123">
    <property type="entry name" value="ABC transporter transmembrane region"/>
    <property type="match status" value="2"/>
</dbReference>
<evidence type="ECO:0000256" key="9">
    <source>
        <dbReference type="ARBA" id="ARBA00022840"/>
    </source>
</evidence>
<gene>
    <name evidence="17" type="ORF">B0T10DRAFT_321915</name>
</gene>
<evidence type="ECO:0000256" key="10">
    <source>
        <dbReference type="ARBA" id="ARBA00022967"/>
    </source>
</evidence>
<evidence type="ECO:0000259" key="15">
    <source>
        <dbReference type="PROSITE" id="PS50893"/>
    </source>
</evidence>
<feature type="domain" description="ABC transmembrane type-1" evidence="16">
    <location>
        <begin position="985"/>
        <end position="1268"/>
    </location>
</feature>
<dbReference type="FunFam" id="1.20.1560.10:FF:000001">
    <property type="entry name" value="ATP-binding cassette subfamily C member 1"/>
    <property type="match status" value="1"/>
</dbReference>
<proteinExistence type="inferred from homology"/>
<dbReference type="InterPro" id="IPR027417">
    <property type="entry name" value="P-loop_NTPase"/>
</dbReference>
<dbReference type="GO" id="GO:0000329">
    <property type="term" value="C:fungal-type vacuole membrane"/>
    <property type="evidence" value="ECO:0007669"/>
    <property type="project" value="UniProtKB-ARBA"/>
</dbReference>
<keyword evidence="18" id="KW-1185">Reference proteome</keyword>
<feature type="transmembrane region" description="Helical" evidence="14">
    <location>
        <begin position="165"/>
        <end position="184"/>
    </location>
</feature>
<evidence type="ECO:0000256" key="11">
    <source>
        <dbReference type="ARBA" id="ARBA00022989"/>
    </source>
</evidence>
<organism evidence="17 18">
    <name type="scientific">Thelonectria olida</name>
    <dbReference type="NCBI Taxonomy" id="1576542"/>
    <lineage>
        <taxon>Eukaryota</taxon>
        <taxon>Fungi</taxon>
        <taxon>Dikarya</taxon>
        <taxon>Ascomycota</taxon>
        <taxon>Pezizomycotina</taxon>
        <taxon>Sordariomycetes</taxon>
        <taxon>Hypocreomycetidae</taxon>
        <taxon>Hypocreales</taxon>
        <taxon>Nectriaceae</taxon>
        <taxon>Thelonectria</taxon>
    </lineage>
</organism>
<keyword evidence="11 14" id="KW-1133">Transmembrane helix</keyword>
<feature type="transmembrane region" description="Helical" evidence="14">
    <location>
        <begin position="134"/>
        <end position="153"/>
    </location>
</feature>
<feature type="transmembrane region" description="Helical" evidence="14">
    <location>
        <begin position="539"/>
        <end position="560"/>
    </location>
</feature>
<evidence type="ECO:0000256" key="8">
    <source>
        <dbReference type="ARBA" id="ARBA00022741"/>
    </source>
</evidence>
<feature type="transmembrane region" description="Helical" evidence="14">
    <location>
        <begin position="105"/>
        <end position="122"/>
    </location>
</feature>
<dbReference type="PROSITE" id="PS00211">
    <property type="entry name" value="ABC_TRANSPORTER_1"/>
    <property type="match status" value="2"/>
</dbReference>
<sequence length="1548" mass="172161">MAFDDSQKVLLESGSFSGYRPLRELGSGYLTGSAFKQPLCGNEEGWGPLSPHRYDFTPCFIDVWIASVAVFGLVIGSLAVWWLLVKKQHNEVQSKNWHFYVKQSLLAIIILDIVAQLVIQIINFPNIWFGDFRVWTTALTILSLFVIFSIQWLEHSRIRYPSGVALFYWLFLLIAFAVKLRSLVSQQIYDTNLPYFITYCVGVGLSLVEFLIEWLWPRSVGSNDYEAIEEEDECPVEYANVFSQLTFSWMTPLMRYGYKVFLTEDELWGLAKDDTAKATGGAFDKAWQHELKHRKNPSLWIALFRAYGGPYMLAAVYKIGNDVSQYIQPQLLRLLITWVASYKIGEEKQPVVKGAAIALAMFGCAVFQTTMVHQYFQLAFVTGMHIKGGLTSAIYRKSLRLSNEGRTSKTTGDIVNYMAVDAQRLQDLTQFAQQSWSAPFQITICMISLYNLVGWSMMAGIVVMIIMMPIQGFVARIMKNMQKDQMKNKDARSRLITEIINNMKSIKLYAWGSAFMNKLNYVRNEQELKNLRKIGATQAFANFTWTTAPFFVSCSTFTVFVLTQDRPLTTDIVFPCLALFNLLTFPLAVLPMVITAIVEASVAVGRLTGFLIAEELQPNAITIKPAPEELGEETVIIRGGTFSWNRHEDRNALDDVYFTAYKGELSCVVGRVGAGKSSFLQSILGDLWKVNGDVEVKGTTAYASQQTWILNATVKDNIIFGYRYDPDFYEKTIKACALLDDFAQLPDGDETVVGERGISLSGGQKARVSLARAVYARADIYLLDDVLSAVDSHVGRHIIDNVLGPRGLLASKTRILATNSIPVLRQASFISLLKDGEVVEKGTYKQLVAMKGLVADLLKTAGHESSSGSNSASEPSSSASSSKAATIIEPDSSQAKEELEEAQERVPEMAPIKTGPSVKPRSNSLATLRRASTATFQGPHGKLTDEEVANSSKTKQGKEFVEQGKVKWSVYLEYAKENNIYAVGIYLLALVAAQTASMGGSVWLKEWSERNQESNANEHVGKFIGIYFAFGIGSSALTVIQTLILWIFCSIEASRKLHERMANAIFRSPMSFFDTTPAGRILNRFSSDIYRVDEVLARTFNMLFVNVARSGFILLVISVSTPPFIALIVPLGFAYYFIQRYYLRTSRELKRLDSVSRSPIYAHFQESLGGVSTIRAYRQQQRFELENEWRVDANLRAYFPSISANRWLAVRLEFIGAMVILSAAGFAIVAVANNTPLTPGMVGLAMSYALQITTSLNWIVRQTVEVETNIVSVERVLEYAALPSEAPEIVPNNRPGASWPAKGEVDFVSYSTRYREGLDLVLKNINLDIKSHEKIGVVGRTGAGKSSLTLALFRLIEPATGHIGIDNVNTSAIGLLDLRRRLAIIPQDAALFEGTVRDNLDPGHVRDDTELWSVLDHARLKDHIVNNMEGGLEAKINEGGSNLSQGQRQLVSLARAMLTPSNILVLDEATAAVDVETDAMLQATLRSPLFANRTIITVAHRLNTILDSDRVVVLDKGEVVEFDTPANLLKQEGGVFQGLMKQAGLEQD</sequence>
<dbReference type="InterPro" id="IPR003439">
    <property type="entry name" value="ABC_transporter-like_ATP-bd"/>
</dbReference>
<keyword evidence="17" id="KW-0378">Hydrolase</keyword>
<feature type="transmembrane region" description="Helical" evidence="14">
    <location>
        <begin position="1024"/>
        <end position="1051"/>
    </location>
</feature>
<dbReference type="InterPro" id="IPR036640">
    <property type="entry name" value="ABC1_TM_sf"/>
</dbReference>
<keyword evidence="7" id="KW-0677">Repeat</keyword>
<dbReference type="PANTHER" id="PTHR24223">
    <property type="entry name" value="ATP-BINDING CASSETTE SUB-FAMILY C"/>
    <property type="match status" value="1"/>
</dbReference>
<dbReference type="Pfam" id="PF24357">
    <property type="entry name" value="TMD0_ABC"/>
    <property type="match status" value="1"/>
</dbReference>
<dbReference type="PROSITE" id="PS50893">
    <property type="entry name" value="ABC_TRANSPORTER_2"/>
    <property type="match status" value="2"/>
</dbReference>
<dbReference type="InterPro" id="IPR003593">
    <property type="entry name" value="AAA+_ATPase"/>
</dbReference>
<feature type="transmembrane region" description="Helical" evidence="14">
    <location>
        <begin position="63"/>
        <end position="84"/>
    </location>
</feature>
<evidence type="ECO:0000259" key="16">
    <source>
        <dbReference type="PROSITE" id="PS50929"/>
    </source>
</evidence>
<dbReference type="InterPro" id="IPR050173">
    <property type="entry name" value="ABC_transporter_C-like"/>
</dbReference>
<dbReference type="GO" id="GO:0042592">
    <property type="term" value="P:homeostatic process"/>
    <property type="evidence" value="ECO:0007669"/>
    <property type="project" value="UniProtKB-ARBA"/>
</dbReference>